<evidence type="ECO:0000313" key="6">
    <source>
        <dbReference type="Proteomes" id="UP000095284"/>
    </source>
</evidence>
<protein>
    <submittedName>
        <fullName evidence="4">(pine wood nematode) hypothetical protein</fullName>
    </submittedName>
</protein>
<dbReference type="WBParaSite" id="BXY_0305900.1">
    <property type="protein sequence ID" value="BXY_0305900.1"/>
    <property type="gene ID" value="BXY_0305900"/>
</dbReference>
<dbReference type="InterPro" id="IPR002110">
    <property type="entry name" value="Ankyrin_rpt"/>
</dbReference>
<dbReference type="Proteomes" id="UP000659654">
    <property type="component" value="Unassembled WGS sequence"/>
</dbReference>
<dbReference type="EMBL" id="CAJFDI010000003">
    <property type="protein sequence ID" value="CAD5219579.1"/>
    <property type="molecule type" value="Genomic_DNA"/>
</dbReference>
<dbReference type="AlphaFoldDB" id="A0A1I7RQR4"/>
<keyword evidence="2 3" id="KW-0040">ANK repeat</keyword>
<reference evidence="5" key="2">
    <citation type="submission" date="2020-08" db="EMBL/GenBank/DDBJ databases">
        <authorList>
            <person name="Kikuchi T."/>
        </authorList>
    </citation>
    <scope>NUCLEOTIDE SEQUENCE</scope>
    <source>
        <strain evidence="4">Ka4C1</strain>
    </source>
</reference>
<dbReference type="SMR" id="A0A1I7RQR4"/>
<feature type="repeat" description="ANK" evidence="3">
    <location>
        <begin position="202"/>
        <end position="234"/>
    </location>
</feature>
<dbReference type="EMBL" id="CAJFCV020000003">
    <property type="protein sequence ID" value="CAG9104999.1"/>
    <property type="molecule type" value="Genomic_DNA"/>
</dbReference>
<feature type="repeat" description="ANK" evidence="3">
    <location>
        <begin position="169"/>
        <end position="201"/>
    </location>
</feature>
<evidence type="ECO:0000313" key="5">
    <source>
        <dbReference type="EMBL" id="CAG9104999.1"/>
    </source>
</evidence>
<keyword evidence="7" id="KW-1185">Reference proteome</keyword>
<evidence type="ECO:0000256" key="2">
    <source>
        <dbReference type="ARBA" id="ARBA00023043"/>
    </source>
</evidence>
<name>A0A1I7RQR4_BURXY</name>
<dbReference type="Gene3D" id="1.25.40.20">
    <property type="entry name" value="Ankyrin repeat-containing domain"/>
    <property type="match status" value="1"/>
</dbReference>
<dbReference type="PROSITE" id="PS50297">
    <property type="entry name" value="ANK_REP_REGION"/>
    <property type="match status" value="2"/>
</dbReference>
<reference evidence="8" key="1">
    <citation type="submission" date="2016-11" db="UniProtKB">
        <authorList>
            <consortium name="WormBaseParasite"/>
        </authorList>
    </citation>
    <scope>IDENTIFICATION</scope>
</reference>
<dbReference type="Proteomes" id="UP000582659">
    <property type="component" value="Unassembled WGS sequence"/>
</dbReference>
<proteinExistence type="predicted"/>
<dbReference type="SUPFAM" id="SSF48403">
    <property type="entry name" value="Ankyrin repeat"/>
    <property type="match status" value="1"/>
</dbReference>
<evidence type="ECO:0000256" key="1">
    <source>
        <dbReference type="ARBA" id="ARBA00022737"/>
    </source>
</evidence>
<dbReference type="PROSITE" id="PS50088">
    <property type="entry name" value="ANK_REPEAT"/>
    <property type="match status" value="2"/>
</dbReference>
<sequence>MFVIQLAKTLRPYIGFEDEPSKELVDTFEKAVFFVASNFTQQIKPDDAKYLYLRYKKVRRPLAPIDYVLQPRVSVGLASLYGTSTAEAMQQYIDKVVEMNIGFDPEAATSSKPQAGFSKNPSTMRVEEIDDEFTDADLAKLVVLIRDDLIEEVEELIAARPDLLDTDSEGIYPIHHAADFGRLDVLRRLLDIGASLHQKDSTGQTVLHYAACNGHVDMVRFLLEKGLNPNQLCDDGFTPKDIATDSEIIELFEVTKVEAKPRYY</sequence>
<gene>
    <name evidence="4" type="ORF">BXYJ_LOCUS5749</name>
</gene>
<dbReference type="PANTHER" id="PTHR24171">
    <property type="entry name" value="ANKYRIN REPEAT DOMAIN-CONTAINING PROTEIN 39-RELATED"/>
    <property type="match status" value="1"/>
</dbReference>
<dbReference type="SMART" id="SM00248">
    <property type="entry name" value="ANK"/>
    <property type="match status" value="2"/>
</dbReference>
<accession>A0A1I7RQR4</accession>
<evidence type="ECO:0000256" key="3">
    <source>
        <dbReference type="PROSITE-ProRule" id="PRU00023"/>
    </source>
</evidence>
<keyword evidence="1" id="KW-0677">Repeat</keyword>
<dbReference type="OrthoDB" id="5843152at2759"/>
<evidence type="ECO:0000313" key="8">
    <source>
        <dbReference type="WBParaSite" id="BXY_0305900.1"/>
    </source>
</evidence>
<evidence type="ECO:0000313" key="4">
    <source>
        <dbReference type="EMBL" id="CAD5219579.1"/>
    </source>
</evidence>
<dbReference type="Proteomes" id="UP000095284">
    <property type="component" value="Unplaced"/>
</dbReference>
<dbReference type="eggNOG" id="KOG0817">
    <property type="taxonomic scope" value="Eukaryota"/>
</dbReference>
<organism evidence="6 8">
    <name type="scientific">Bursaphelenchus xylophilus</name>
    <name type="common">Pinewood nematode worm</name>
    <name type="synonym">Aphelenchoides xylophilus</name>
    <dbReference type="NCBI Taxonomy" id="6326"/>
    <lineage>
        <taxon>Eukaryota</taxon>
        <taxon>Metazoa</taxon>
        <taxon>Ecdysozoa</taxon>
        <taxon>Nematoda</taxon>
        <taxon>Chromadorea</taxon>
        <taxon>Rhabditida</taxon>
        <taxon>Tylenchina</taxon>
        <taxon>Tylenchomorpha</taxon>
        <taxon>Aphelenchoidea</taxon>
        <taxon>Aphelenchoididae</taxon>
        <taxon>Bursaphelenchus</taxon>
    </lineage>
</organism>
<dbReference type="InterPro" id="IPR036770">
    <property type="entry name" value="Ankyrin_rpt-contain_sf"/>
</dbReference>
<evidence type="ECO:0000313" key="7">
    <source>
        <dbReference type="Proteomes" id="UP000659654"/>
    </source>
</evidence>
<dbReference type="Pfam" id="PF12796">
    <property type="entry name" value="Ank_2"/>
    <property type="match status" value="1"/>
</dbReference>